<dbReference type="Gene3D" id="1.10.260.40">
    <property type="entry name" value="lambda repressor-like DNA-binding domains"/>
    <property type="match status" value="1"/>
</dbReference>
<dbReference type="GO" id="GO:0003677">
    <property type="term" value="F:DNA binding"/>
    <property type="evidence" value="ECO:0007669"/>
    <property type="project" value="InterPro"/>
</dbReference>
<organism evidence="2 3">
    <name type="scientific">Actinomadura rubrobrunea</name>
    <dbReference type="NCBI Taxonomy" id="115335"/>
    <lineage>
        <taxon>Bacteria</taxon>
        <taxon>Bacillati</taxon>
        <taxon>Actinomycetota</taxon>
        <taxon>Actinomycetes</taxon>
        <taxon>Streptosporangiales</taxon>
        <taxon>Thermomonosporaceae</taxon>
        <taxon>Actinomadura</taxon>
    </lineage>
</organism>
<evidence type="ECO:0000313" key="3">
    <source>
        <dbReference type="Proteomes" id="UP001165124"/>
    </source>
</evidence>
<accession>A0A9W6PVL4</accession>
<sequence>MRRMANRIPAARRREIERKATEIRLDGIRRGLATEEIVDRMLRALGPELFPLEAWRLANGWSRAEVSARLDSLYERDGLAPPGIDAATLCRWEHGERRPSEERIDYLCRLYRTRPDRLGYGTDHTPGEVGHLQRAGIIDAYPHTTEESEHDLISRIRNARERINMFGLTRNFYAREDVLPVFAEKAAAGVPVQLFIMDPYCDSRRDRYRIEPAEAAMEDPDRYVREVLRPLSAAAARHERLRIFLYNFPCSFAIEEIDDVCRVMLYGHGKRGTQGPIVTFAEGSSSHAYFVDQIRWLERLSQGDTPEPWASKGIRVTPLNVDALSPRL</sequence>
<dbReference type="InterPro" id="IPR010982">
    <property type="entry name" value="Lambda_DNA-bd_dom_sf"/>
</dbReference>
<dbReference type="Proteomes" id="UP001165124">
    <property type="component" value="Unassembled WGS sequence"/>
</dbReference>
<keyword evidence="3" id="KW-1185">Reference proteome</keyword>
<dbReference type="CDD" id="cd00093">
    <property type="entry name" value="HTH_XRE"/>
    <property type="match status" value="1"/>
</dbReference>
<dbReference type="AlphaFoldDB" id="A0A9W6PVL4"/>
<dbReference type="EMBL" id="BSRZ01000006">
    <property type="protein sequence ID" value="GLW64665.1"/>
    <property type="molecule type" value="Genomic_DNA"/>
</dbReference>
<dbReference type="Pfam" id="PF13560">
    <property type="entry name" value="HTH_31"/>
    <property type="match status" value="1"/>
</dbReference>
<reference evidence="2" key="1">
    <citation type="submission" date="2023-02" db="EMBL/GenBank/DDBJ databases">
        <title>Actinomadura rubrobrunea NBRC 14622.</title>
        <authorList>
            <person name="Ichikawa N."/>
            <person name="Sato H."/>
            <person name="Tonouchi N."/>
        </authorList>
    </citation>
    <scope>NUCLEOTIDE SEQUENCE</scope>
    <source>
        <strain evidence="2">NBRC 14622</strain>
    </source>
</reference>
<feature type="domain" description="HTH cro/C1-type" evidence="1">
    <location>
        <begin position="83"/>
        <end position="118"/>
    </location>
</feature>
<comment type="caution">
    <text evidence="2">The sequence shown here is derived from an EMBL/GenBank/DDBJ whole genome shotgun (WGS) entry which is preliminary data.</text>
</comment>
<protein>
    <recommendedName>
        <fullName evidence="1">HTH cro/C1-type domain-containing protein</fullName>
    </recommendedName>
</protein>
<proteinExistence type="predicted"/>
<name>A0A9W6PVL4_9ACTN</name>
<dbReference type="InterPro" id="IPR001387">
    <property type="entry name" value="Cro/C1-type_HTH"/>
</dbReference>
<dbReference type="PROSITE" id="PS50943">
    <property type="entry name" value="HTH_CROC1"/>
    <property type="match status" value="1"/>
</dbReference>
<gene>
    <name evidence="2" type="ORF">Arub01_29090</name>
</gene>
<evidence type="ECO:0000259" key="1">
    <source>
        <dbReference type="PROSITE" id="PS50943"/>
    </source>
</evidence>
<dbReference type="SUPFAM" id="SSF47413">
    <property type="entry name" value="lambda repressor-like DNA-binding domains"/>
    <property type="match status" value="1"/>
</dbReference>
<evidence type="ECO:0000313" key="2">
    <source>
        <dbReference type="EMBL" id="GLW64665.1"/>
    </source>
</evidence>